<dbReference type="GO" id="GO:0042450">
    <property type="term" value="P:L-arginine biosynthetic process via ornithine"/>
    <property type="evidence" value="ECO:0007669"/>
    <property type="project" value="UniProtKB-UniRule"/>
</dbReference>
<dbReference type="STRING" id="1273541.Pyrde_1838"/>
<dbReference type="InterPro" id="IPR050103">
    <property type="entry name" value="Class-III_PLP-dep_AT"/>
</dbReference>
<evidence type="ECO:0000256" key="7">
    <source>
        <dbReference type="HAMAP-Rule" id="MF_02084"/>
    </source>
</evidence>
<evidence type="ECO:0000256" key="2">
    <source>
        <dbReference type="ARBA" id="ARBA00022576"/>
    </source>
</evidence>
<keyword evidence="6 7" id="KW-0457">Lysine biosynthesis</keyword>
<dbReference type="UniPathway" id="UPA00033">
    <property type="reaction ID" value="UER00038"/>
</dbReference>
<dbReference type="HAMAP" id="MF_02084">
    <property type="entry name" value="LysJ_aminotrans_3"/>
    <property type="match status" value="1"/>
</dbReference>
<dbReference type="InterPro" id="IPR005814">
    <property type="entry name" value="Aminotrans_3"/>
</dbReference>
<dbReference type="Proteomes" id="UP000058613">
    <property type="component" value="Chromosome"/>
</dbReference>
<dbReference type="EC" id="2.6.1.118" evidence="7"/>
<dbReference type="PROSITE" id="PS00600">
    <property type="entry name" value="AA_TRANSFER_CLASS_3"/>
    <property type="match status" value="1"/>
</dbReference>
<evidence type="ECO:0000256" key="6">
    <source>
        <dbReference type="ARBA" id="ARBA00023154"/>
    </source>
</evidence>
<feature type="binding site" evidence="7">
    <location>
        <position position="269"/>
    </location>
    <ligand>
        <name>pyridoxal 5'-phosphate</name>
        <dbReference type="ChEBI" id="CHEBI:597326"/>
    </ligand>
</feature>
<dbReference type="GO" id="GO:0042802">
    <property type="term" value="F:identical protein binding"/>
    <property type="evidence" value="ECO:0007669"/>
    <property type="project" value="TreeGrafter"/>
</dbReference>
<comment type="catalytic activity">
    <reaction evidence="7">
        <text>[amino-group carrier protein]-C-terminal-gamma-(L-lysyl)-L-glutamate + 2-oxoglutarate = [amino-group carrier protein]-C-terminal-N-(1-carboxy-5-oxopentan-1-yl)-L-glutamine + L-glutamate</text>
        <dbReference type="Rhea" id="RHEA:41952"/>
        <dbReference type="Rhea" id="RHEA-COMP:9714"/>
        <dbReference type="Rhea" id="RHEA-COMP:9715"/>
        <dbReference type="ChEBI" id="CHEBI:16810"/>
        <dbReference type="ChEBI" id="CHEBI:29985"/>
        <dbReference type="ChEBI" id="CHEBI:78501"/>
        <dbReference type="ChEBI" id="CHEBI:78526"/>
        <dbReference type="EC" id="2.6.1.118"/>
    </reaction>
</comment>
<keyword evidence="7" id="KW-0055">Arginine biosynthesis</keyword>
<dbReference type="Gene3D" id="3.90.1150.10">
    <property type="entry name" value="Aspartate Aminotransferase, domain 1"/>
    <property type="match status" value="1"/>
</dbReference>
<proteinExistence type="inferred from homology"/>
<feature type="binding site" evidence="7">
    <location>
        <position position="125"/>
    </location>
    <ligand>
        <name>pyridoxal 5'-phosphate</name>
        <dbReference type="ChEBI" id="CHEBI:597326"/>
    </ligand>
</feature>
<dbReference type="EMBL" id="NCQP01000002">
    <property type="protein sequence ID" value="OWJ54916.1"/>
    <property type="molecule type" value="Genomic_DNA"/>
</dbReference>
<evidence type="ECO:0000256" key="1">
    <source>
        <dbReference type="ARBA" id="ARBA00022490"/>
    </source>
</evidence>
<dbReference type="AlphaFoldDB" id="A0A0N7JDD4"/>
<dbReference type="InterPro" id="IPR015421">
    <property type="entry name" value="PyrdxlP-dep_Trfase_major"/>
</dbReference>
<evidence type="ECO:0000313" key="11">
    <source>
        <dbReference type="Proteomes" id="UP000196694"/>
    </source>
</evidence>
<comment type="catalytic activity">
    <reaction evidence="7">
        <text>[amino-group carrier protein]-C-terminal-gamma-(L-ornithyl)-L-glutamate + 2-oxoglutarate = [amino-group carrier protein]-C-terminal-gamma-(L-glutamyl-5-semialdehyde)-L-glutamate + L-glutamate</text>
        <dbReference type="Rhea" id="RHEA:52672"/>
        <dbReference type="Rhea" id="RHEA-COMP:13327"/>
        <dbReference type="Rhea" id="RHEA-COMP:13328"/>
        <dbReference type="ChEBI" id="CHEBI:16810"/>
        <dbReference type="ChEBI" id="CHEBI:29985"/>
        <dbReference type="ChEBI" id="CHEBI:136761"/>
        <dbReference type="ChEBI" id="CHEBI:136763"/>
        <dbReference type="EC" id="2.6.1.124"/>
    </reaction>
</comment>
<evidence type="ECO:0000313" key="10">
    <source>
        <dbReference type="Proteomes" id="UP000058613"/>
    </source>
</evidence>
<keyword evidence="3 7" id="KW-0028">Amino-acid biosynthesis</keyword>
<comment type="similarity">
    <text evidence="7">Belongs to the class-III pyridoxal-phosphate-dependent aminotransferase family. LysJ subfamily.</text>
</comment>
<dbReference type="CDD" id="cd00610">
    <property type="entry name" value="OAT_like"/>
    <property type="match status" value="1"/>
</dbReference>
<evidence type="ECO:0000256" key="5">
    <source>
        <dbReference type="ARBA" id="ARBA00022898"/>
    </source>
</evidence>
<evidence type="ECO:0000313" key="9">
    <source>
        <dbReference type="EMBL" id="OWJ54916.1"/>
    </source>
</evidence>
<dbReference type="InterPro" id="IPR015422">
    <property type="entry name" value="PyrdxlP-dep_Trfase_small"/>
</dbReference>
<feature type="binding site" evidence="7">
    <location>
        <begin position="98"/>
        <end position="99"/>
    </location>
    <ligand>
        <name>pyridoxal 5'-phosphate</name>
        <dbReference type="ChEBI" id="CHEBI:597326"/>
    </ligand>
</feature>
<organism evidence="8 10">
    <name type="scientific">Pyrodictium delaneyi</name>
    <dbReference type="NCBI Taxonomy" id="1273541"/>
    <lineage>
        <taxon>Archaea</taxon>
        <taxon>Thermoproteota</taxon>
        <taxon>Thermoprotei</taxon>
        <taxon>Desulfurococcales</taxon>
        <taxon>Pyrodictiaceae</taxon>
        <taxon>Pyrodictium</taxon>
    </lineage>
</organism>
<dbReference type="GeneID" id="26100179"/>
<reference evidence="9 11" key="2">
    <citation type="submission" date="2017-05" db="EMBL/GenBank/DDBJ databases">
        <title>The draft genome of the hyperthermophilic archaeon 'Pyrodictium delaneyi strain Hulk', an iron and nitrate reducer, reveals the capacity for sulfate reduction.</title>
        <authorList>
            <person name="Demey L.M."/>
            <person name="Miller C."/>
            <person name="Manzella M."/>
            <person name="Reguera G."/>
            <person name="Kashefi K."/>
        </authorList>
    </citation>
    <scope>NUCLEOTIDE SEQUENCE [LARGE SCALE GENOMIC DNA]</scope>
    <source>
        <strain evidence="9 11">Hulk</strain>
    </source>
</reference>
<dbReference type="SUPFAM" id="SSF53383">
    <property type="entry name" value="PLP-dependent transferases"/>
    <property type="match status" value="1"/>
</dbReference>
<reference evidence="8 10" key="1">
    <citation type="submission" date="2015-10" db="EMBL/GenBank/DDBJ databases">
        <title>Complete genome sequence of hyperthermophilic archaeon Pyrodictium delaneyi Su06.</title>
        <authorList>
            <person name="Jung J.-H."/>
            <person name="Lin J."/>
            <person name="Holden J.F."/>
            <person name="Park C.-S."/>
        </authorList>
    </citation>
    <scope>NUCLEOTIDE SEQUENCE [LARGE SCALE GENOMIC DNA]</scope>
    <source>
        <strain evidence="8 10">Su06</strain>
    </source>
</reference>
<dbReference type="Proteomes" id="UP000196694">
    <property type="component" value="Unassembled WGS sequence"/>
</dbReference>
<comment type="cofactor">
    <cofactor evidence="7">
        <name>pyridoxal 5'-phosphate</name>
        <dbReference type="ChEBI" id="CHEBI:597326"/>
    </cofactor>
    <text evidence="7">Binds 1 pyridoxal phosphate per subunit.</text>
</comment>
<dbReference type="Gene3D" id="3.40.640.10">
    <property type="entry name" value="Type I PLP-dependent aspartate aminotransferase-like (Major domain)"/>
    <property type="match status" value="1"/>
</dbReference>
<dbReference type="EC" id="2.6.1.124" evidence="7"/>
<dbReference type="OrthoDB" id="6534at2157"/>
<protein>
    <recommendedName>
        <fullName evidence="7">Putative [LysW]-aminoadipate semialdehyde/glutamate semialdehyde transaminase</fullName>
        <ecNumber evidence="7">2.6.1.118</ecNumber>
        <ecNumber evidence="7">2.6.1.124</ecNumber>
    </recommendedName>
</protein>
<comment type="subcellular location">
    <subcellularLocation>
        <location evidence="7">Cytoplasm</location>
    </subcellularLocation>
</comment>
<dbReference type="RefSeq" id="WP_055410175.1">
    <property type="nucleotide sequence ID" value="NZ_CP013011.1"/>
</dbReference>
<dbReference type="InterPro" id="IPR037537">
    <property type="entry name" value="LysJ"/>
</dbReference>
<feature type="binding site" evidence="7">
    <location>
        <position position="268"/>
    </location>
    <ligand>
        <name>substrate</name>
    </ligand>
</feature>
<dbReference type="EMBL" id="CP013011">
    <property type="protein sequence ID" value="ALL01881.1"/>
    <property type="molecule type" value="Genomic_DNA"/>
</dbReference>
<dbReference type="PIRSF" id="PIRSF000521">
    <property type="entry name" value="Transaminase_4ab_Lys_Orn"/>
    <property type="match status" value="1"/>
</dbReference>
<keyword evidence="4 7" id="KW-0808">Transferase</keyword>
<comment type="pathway">
    <text evidence="7">Amino-acid biosynthesis; L-lysine biosynthesis via AAA pathway; L-lysine from L-alpha-aminoadipate (Thermus route): step 4/5.</text>
</comment>
<dbReference type="Pfam" id="PF00202">
    <property type="entry name" value="Aminotran_3"/>
    <property type="match status" value="1"/>
</dbReference>
<keyword evidence="2 7" id="KW-0032">Aminotransferase</keyword>
<accession>A0A0N7JDD4</accession>
<evidence type="ECO:0000313" key="8">
    <source>
        <dbReference type="EMBL" id="ALL01881.1"/>
    </source>
</evidence>
<comment type="subunit">
    <text evidence="7">Homodimer.</text>
</comment>
<dbReference type="PANTHER" id="PTHR11986:SF79">
    <property type="entry name" value="ACETYLORNITHINE AMINOTRANSFERASE, MITOCHONDRIAL"/>
    <property type="match status" value="1"/>
</dbReference>
<dbReference type="GO" id="GO:0030170">
    <property type="term" value="F:pyridoxal phosphate binding"/>
    <property type="evidence" value="ECO:0007669"/>
    <property type="project" value="InterPro"/>
</dbReference>
<dbReference type="UniPathway" id="UPA00068"/>
<dbReference type="GO" id="GO:0019878">
    <property type="term" value="P:lysine biosynthetic process via aminoadipic acid"/>
    <property type="evidence" value="ECO:0007669"/>
    <property type="project" value="UniProtKB-UniRule"/>
</dbReference>
<dbReference type="KEGG" id="pdl:Pyrde_1838"/>
<keyword evidence="5 7" id="KW-0663">Pyridoxal phosphate</keyword>
<feature type="binding site" evidence="7">
    <location>
        <position position="128"/>
    </location>
    <ligand>
        <name>substrate</name>
    </ligand>
</feature>
<feature type="binding site" evidence="7">
    <location>
        <begin position="211"/>
        <end position="214"/>
    </location>
    <ligand>
        <name>pyridoxal 5'-phosphate</name>
        <dbReference type="ChEBI" id="CHEBI:597326"/>
    </ligand>
</feature>
<comment type="pathway">
    <text evidence="7">Amino-acid biosynthesis; L-arginine biosynthesis.</text>
</comment>
<dbReference type="PANTHER" id="PTHR11986">
    <property type="entry name" value="AMINOTRANSFERASE CLASS III"/>
    <property type="match status" value="1"/>
</dbReference>
<dbReference type="InterPro" id="IPR049704">
    <property type="entry name" value="Aminotrans_3_PPA_site"/>
</dbReference>
<evidence type="ECO:0000256" key="4">
    <source>
        <dbReference type="ARBA" id="ARBA00022679"/>
    </source>
</evidence>
<dbReference type="GO" id="GO:0005737">
    <property type="term" value="C:cytoplasm"/>
    <property type="evidence" value="ECO:0007669"/>
    <property type="project" value="UniProtKB-SubCell"/>
</dbReference>
<keyword evidence="1 7" id="KW-0963">Cytoplasm</keyword>
<comment type="function">
    <text evidence="7">Involved in both the arginine and lysine biosynthetic pathways.</text>
</comment>
<dbReference type="PATRIC" id="fig|1273541.4.peg.1953"/>
<sequence length="395" mass="43146">MAVHYLHFYAPRGIRVARAEGQYVWDTEGRRYLDAHTGHGVAFLGHRHPRIVEAIREALDTVMVAPPGLAGPWLEEMLEALEPVLPNGMEYVTLLNSGAEAVELALKIARRVTGRSEIVYFTGSFHGRTMGALSVTSSSPLYRQGYEPLVPDTRRARFNNVEDVERVVTEQTAAVIVEPIQGEGGVNPASPEFMQALRRRCDEVGCLLVVDEVQTGFGRTGCIWAHEHYGIRADIITAGKAIGGGFPVSMVAVPGWIAEKLPPGFHGSTYGGNPMAMKAVAAASRVLVEERVPDQAAEKGALLKQLLEDMLDGVRVVRRVKGMGLMLGVELRLRPDPVLRCLQEEKRILALKAGSTVVRLLPPYLVTREDIEAMASGVRDCVLRLQSSQATQRAG</sequence>
<feature type="modified residue" description="N6-(pyridoxal phosphate)lysine" evidence="7">
    <location>
        <position position="240"/>
    </location>
</feature>
<dbReference type="FunFam" id="3.40.640.10:FF:000004">
    <property type="entry name" value="Acetylornithine aminotransferase"/>
    <property type="match status" value="1"/>
</dbReference>
<dbReference type="GO" id="GO:0008483">
    <property type="term" value="F:transaminase activity"/>
    <property type="evidence" value="ECO:0007669"/>
    <property type="project" value="UniProtKB-UniRule"/>
</dbReference>
<gene>
    <name evidence="7" type="primary">lysJ</name>
    <name evidence="9" type="ORF">Pdsh_04210</name>
    <name evidence="8" type="ORF">Pyrde_1838</name>
</gene>
<evidence type="ECO:0000256" key="3">
    <source>
        <dbReference type="ARBA" id="ARBA00022605"/>
    </source>
</evidence>
<keyword evidence="11" id="KW-1185">Reference proteome</keyword>
<name>A0A0N7JDD4_9CREN</name>
<dbReference type="InterPro" id="IPR015424">
    <property type="entry name" value="PyrdxlP-dep_Trfase"/>
</dbReference>